<dbReference type="EMBL" id="QGLE01000003">
    <property type="protein sequence ID" value="PWR24694.1"/>
    <property type="molecule type" value="Genomic_DNA"/>
</dbReference>
<accession>A0A317EEJ3</accession>
<proteinExistence type="predicted"/>
<keyword evidence="3" id="KW-1185">Reference proteome</keyword>
<organism evidence="2 3">
    <name type="scientific">Zavarzinia aquatilis</name>
    <dbReference type="NCBI Taxonomy" id="2211142"/>
    <lineage>
        <taxon>Bacteria</taxon>
        <taxon>Pseudomonadati</taxon>
        <taxon>Pseudomonadota</taxon>
        <taxon>Alphaproteobacteria</taxon>
        <taxon>Rhodospirillales</taxon>
        <taxon>Zavarziniaceae</taxon>
        <taxon>Zavarzinia</taxon>
    </lineage>
</organism>
<evidence type="ECO:0000313" key="2">
    <source>
        <dbReference type="EMBL" id="PWR24694.1"/>
    </source>
</evidence>
<dbReference type="RefSeq" id="WP_109904378.1">
    <property type="nucleotide sequence ID" value="NZ_QGLE01000003.1"/>
</dbReference>
<dbReference type="InterPro" id="IPR011576">
    <property type="entry name" value="Pyridox_Oxase_N"/>
</dbReference>
<sequence>MQHPSSDIAFTPAVKDIQRRRQSRAFYEKMEAQGGFRTGVTPELVSFLTVVDTAFLATATKDGQPYAQHRGGPKGFIRALDDETIGFVDYSGNRQYVTTGNLSENDQAFLFLIDYAEQRRVKLWGHARVVEGDEELTRRLMPENYRAWPEQVILFTVEAWDVNCKQHIPRKLDLADVAGAIGHLEQRLAAANAEIERLRGLLGERG</sequence>
<evidence type="ECO:0000259" key="1">
    <source>
        <dbReference type="Pfam" id="PF01243"/>
    </source>
</evidence>
<dbReference type="PANTHER" id="PTHR42815">
    <property type="entry name" value="FAD-BINDING, PUTATIVE (AFU_ORTHOLOGUE AFUA_6G07600)-RELATED"/>
    <property type="match status" value="1"/>
</dbReference>
<gene>
    <name evidence="2" type="ORF">DKG74_07785</name>
</gene>
<comment type="caution">
    <text evidence="2">The sequence shown here is derived from an EMBL/GenBank/DDBJ whole genome shotgun (WGS) entry which is preliminary data.</text>
</comment>
<name>A0A317EEJ3_9PROT</name>
<feature type="domain" description="Pyridoxamine 5'-phosphate oxidase N-terminal" evidence="1">
    <location>
        <begin position="41"/>
        <end position="160"/>
    </location>
</feature>
<dbReference type="Gene3D" id="2.30.110.10">
    <property type="entry name" value="Electron Transport, Fmn-binding Protein, Chain A"/>
    <property type="match status" value="1"/>
</dbReference>
<dbReference type="OrthoDB" id="9790331at2"/>
<dbReference type="InterPro" id="IPR012349">
    <property type="entry name" value="Split_barrel_FMN-bd"/>
</dbReference>
<dbReference type="SUPFAM" id="SSF50475">
    <property type="entry name" value="FMN-binding split barrel"/>
    <property type="match status" value="1"/>
</dbReference>
<dbReference type="Pfam" id="PF01243">
    <property type="entry name" value="PNPOx_N"/>
    <property type="match status" value="1"/>
</dbReference>
<evidence type="ECO:0000313" key="3">
    <source>
        <dbReference type="Proteomes" id="UP000245461"/>
    </source>
</evidence>
<protein>
    <submittedName>
        <fullName evidence="2">Pyridoxamine 5'-phosphate oxidase</fullName>
    </submittedName>
</protein>
<dbReference type="PANTHER" id="PTHR42815:SF2">
    <property type="entry name" value="FAD-BINDING, PUTATIVE (AFU_ORTHOLOGUE AFUA_6G07600)-RELATED"/>
    <property type="match status" value="1"/>
</dbReference>
<reference evidence="2 3" key="1">
    <citation type="submission" date="2018-05" db="EMBL/GenBank/DDBJ databases">
        <title>Zavarzinia sp. HR-AS.</title>
        <authorList>
            <person name="Lee Y."/>
            <person name="Jeon C.O."/>
        </authorList>
    </citation>
    <scope>NUCLEOTIDE SEQUENCE [LARGE SCALE GENOMIC DNA]</scope>
    <source>
        <strain evidence="2 3">HR-AS</strain>
    </source>
</reference>
<dbReference type="Proteomes" id="UP000245461">
    <property type="component" value="Unassembled WGS sequence"/>
</dbReference>
<dbReference type="AlphaFoldDB" id="A0A317EEJ3"/>